<evidence type="ECO:0000256" key="1">
    <source>
        <dbReference type="ARBA" id="ARBA00023125"/>
    </source>
</evidence>
<dbReference type="InterPro" id="IPR050624">
    <property type="entry name" value="HTH-type_Tx_Regulator"/>
</dbReference>
<dbReference type="PROSITE" id="PS50977">
    <property type="entry name" value="HTH_TETR_2"/>
    <property type="match status" value="1"/>
</dbReference>
<dbReference type="InterPro" id="IPR023772">
    <property type="entry name" value="DNA-bd_HTH_TetR-type_CS"/>
</dbReference>
<sequence>MNRITKTLEERKSELIEAAEELFRSKGYNKTTVNDIVKKINVAQGTFYYYFKSKEDIFLAVFDKSIKKSIVKLNKIVDCKDGTIMEKYMKMLEVQFKTIDFDQNLSIQLHNEENFGLHQKAIINTIKLYSPVYSRLLKKGVNEGILKTEYAEEVSEYFLIVVNYLFDPGIFQLEENEYKRKINALSNIMARALGITNEDFKLSNIVNKTLELNKKFKYDK</sequence>
<organism evidence="4 5">
    <name type="scientific">Clostridium beijerinckii</name>
    <name type="common">Clostridium MP</name>
    <dbReference type="NCBI Taxonomy" id="1520"/>
    <lineage>
        <taxon>Bacteria</taxon>
        <taxon>Bacillati</taxon>
        <taxon>Bacillota</taxon>
        <taxon>Clostridia</taxon>
        <taxon>Eubacteriales</taxon>
        <taxon>Clostridiaceae</taxon>
        <taxon>Clostridium</taxon>
    </lineage>
</organism>
<keyword evidence="1 2" id="KW-0238">DNA-binding</keyword>
<dbReference type="InterPro" id="IPR049149">
    <property type="entry name" value="TetR/AcrR_C"/>
</dbReference>
<feature type="domain" description="HTH tetR-type" evidence="3">
    <location>
        <begin position="9"/>
        <end position="69"/>
    </location>
</feature>
<dbReference type="InterPro" id="IPR001647">
    <property type="entry name" value="HTH_TetR"/>
</dbReference>
<dbReference type="Proteomes" id="UP000822184">
    <property type="component" value="Unassembled WGS sequence"/>
</dbReference>
<dbReference type="PANTHER" id="PTHR43479">
    <property type="entry name" value="ACREF/ENVCD OPERON REPRESSOR-RELATED"/>
    <property type="match status" value="1"/>
</dbReference>
<evidence type="ECO:0000256" key="2">
    <source>
        <dbReference type="PROSITE-ProRule" id="PRU00335"/>
    </source>
</evidence>
<comment type="caution">
    <text evidence="4">The sequence shown here is derived from an EMBL/GenBank/DDBJ whole genome shotgun (WGS) entry which is preliminary data.</text>
</comment>
<protein>
    <submittedName>
        <fullName evidence="4">AcrR family transcriptional regulator</fullName>
    </submittedName>
</protein>
<evidence type="ECO:0000259" key="3">
    <source>
        <dbReference type="PROSITE" id="PS50977"/>
    </source>
</evidence>
<dbReference type="GO" id="GO:0003677">
    <property type="term" value="F:DNA binding"/>
    <property type="evidence" value="ECO:0007669"/>
    <property type="project" value="UniProtKB-UniRule"/>
</dbReference>
<gene>
    <name evidence="4" type="ORF">BCD95_000899</name>
</gene>
<dbReference type="InterPro" id="IPR009057">
    <property type="entry name" value="Homeodomain-like_sf"/>
</dbReference>
<dbReference type="Pfam" id="PF21303">
    <property type="entry name" value="TetR_C_39"/>
    <property type="match status" value="1"/>
</dbReference>
<evidence type="ECO:0000313" key="5">
    <source>
        <dbReference type="Proteomes" id="UP000822184"/>
    </source>
</evidence>
<dbReference type="AlphaFoldDB" id="A0AAE5H1T2"/>
<dbReference type="PANTHER" id="PTHR43479:SF11">
    <property type="entry name" value="ACREF_ENVCD OPERON REPRESSOR-RELATED"/>
    <property type="match status" value="1"/>
</dbReference>
<dbReference type="SUPFAM" id="SSF46689">
    <property type="entry name" value="Homeodomain-like"/>
    <property type="match status" value="1"/>
</dbReference>
<dbReference type="PRINTS" id="PR00455">
    <property type="entry name" value="HTHTETR"/>
</dbReference>
<proteinExistence type="predicted"/>
<dbReference type="RefSeq" id="WP_077856828.1">
    <property type="nucleotide sequence ID" value="NZ_JABTDW010000001.1"/>
</dbReference>
<dbReference type="Pfam" id="PF00440">
    <property type="entry name" value="TetR_N"/>
    <property type="match status" value="1"/>
</dbReference>
<reference evidence="4" key="1">
    <citation type="submission" date="2020-06" db="EMBL/GenBank/DDBJ databases">
        <title>Genomic insights into acetone-butanol-ethanol (ABE) fermentation by sequencing solventogenic clostridia strains.</title>
        <authorList>
            <person name="Brown S."/>
        </authorList>
    </citation>
    <scope>NUCLEOTIDE SEQUENCE</scope>
    <source>
        <strain evidence="4">DJ123</strain>
    </source>
</reference>
<feature type="DNA-binding region" description="H-T-H motif" evidence="2">
    <location>
        <begin position="32"/>
        <end position="51"/>
    </location>
</feature>
<dbReference type="EMBL" id="JABTDW010000001">
    <property type="protein sequence ID" value="NSB12640.1"/>
    <property type="molecule type" value="Genomic_DNA"/>
</dbReference>
<dbReference type="Gene3D" id="1.10.357.10">
    <property type="entry name" value="Tetracycline Repressor, domain 2"/>
    <property type="match status" value="1"/>
</dbReference>
<accession>A0AAE5H1T2</accession>
<dbReference type="PROSITE" id="PS01081">
    <property type="entry name" value="HTH_TETR_1"/>
    <property type="match status" value="1"/>
</dbReference>
<name>A0AAE5H1T2_CLOBE</name>
<evidence type="ECO:0000313" key="4">
    <source>
        <dbReference type="EMBL" id="NSB12640.1"/>
    </source>
</evidence>